<gene>
    <name evidence="2" type="ORF">EWM64_g4514</name>
</gene>
<keyword evidence="3" id="KW-1185">Reference proteome</keyword>
<dbReference type="EMBL" id="SFCI01000491">
    <property type="protein sequence ID" value="TFY79495.1"/>
    <property type="molecule type" value="Genomic_DNA"/>
</dbReference>
<feature type="compositionally biased region" description="Basic and acidic residues" evidence="1">
    <location>
        <begin position="186"/>
        <end position="195"/>
    </location>
</feature>
<comment type="caution">
    <text evidence="2">The sequence shown here is derived from an EMBL/GenBank/DDBJ whole genome shotgun (WGS) entry which is preliminary data.</text>
</comment>
<name>A0A4Y9ZY74_9AGAM</name>
<proteinExistence type="predicted"/>
<dbReference type="AlphaFoldDB" id="A0A4Y9ZY74"/>
<evidence type="ECO:0000313" key="3">
    <source>
        <dbReference type="Proteomes" id="UP000298061"/>
    </source>
</evidence>
<reference evidence="2 3" key="1">
    <citation type="submission" date="2019-02" db="EMBL/GenBank/DDBJ databases">
        <title>Genome sequencing of the rare red list fungi Hericium alpestre (H. flagellum).</title>
        <authorList>
            <person name="Buettner E."/>
            <person name="Kellner H."/>
        </authorList>
    </citation>
    <scope>NUCLEOTIDE SEQUENCE [LARGE SCALE GENOMIC DNA]</scope>
    <source>
        <strain evidence="2 3">DSM 108284</strain>
    </source>
</reference>
<evidence type="ECO:0000256" key="1">
    <source>
        <dbReference type="SAM" id="MobiDB-lite"/>
    </source>
</evidence>
<protein>
    <submittedName>
        <fullName evidence="2">Uncharacterized protein</fullName>
    </submittedName>
</protein>
<organism evidence="2 3">
    <name type="scientific">Hericium alpestre</name>
    <dbReference type="NCBI Taxonomy" id="135208"/>
    <lineage>
        <taxon>Eukaryota</taxon>
        <taxon>Fungi</taxon>
        <taxon>Dikarya</taxon>
        <taxon>Basidiomycota</taxon>
        <taxon>Agaricomycotina</taxon>
        <taxon>Agaricomycetes</taxon>
        <taxon>Russulales</taxon>
        <taxon>Hericiaceae</taxon>
        <taxon>Hericium</taxon>
    </lineage>
</organism>
<feature type="compositionally biased region" description="Basic and acidic residues" evidence="1">
    <location>
        <begin position="166"/>
        <end position="175"/>
    </location>
</feature>
<evidence type="ECO:0000313" key="2">
    <source>
        <dbReference type="EMBL" id="TFY79495.1"/>
    </source>
</evidence>
<dbReference type="Proteomes" id="UP000298061">
    <property type="component" value="Unassembled WGS sequence"/>
</dbReference>
<feature type="compositionally biased region" description="Polar residues" evidence="1">
    <location>
        <begin position="35"/>
        <end position="60"/>
    </location>
</feature>
<sequence length="228" mass="24202">MLSSSEAKRKLAAAARVNRPKAEGSPPSAGPAQATCVQRQPTVSSVAQTNSAPANSTSTIPARAPTVRVWYVTRSVNPNSKAEKLSKEIVHESYGQDIPKKTKSNPMQATSRDIATALPLKKTASASAHAKTKRMPIAETAKLAQKQAQVQEKKAVAARAKSKKAKAADEARDEPMDADGPVVLPPREEPKELESGHWAFGANGEALKPKPVTPEARKSMLTGVVVTK</sequence>
<feature type="region of interest" description="Disordered" evidence="1">
    <location>
        <begin position="1"/>
        <end position="60"/>
    </location>
</feature>
<feature type="region of interest" description="Disordered" evidence="1">
    <location>
        <begin position="154"/>
        <end position="228"/>
    </location>
</feature>
<accession>A0A4Y9ZY74</accession>